<feature type="compositionally biased region" description="Polar residues" evidence="1">
    <location>
        <begin position="27"/>
        <end position="91"/>
    </location>
</feature>
<name>A0A319F0C5_9EURO</name>
<dbReference type="EMBL" id="KZ825818">
    <property type="protein sequence ID" value="PYH97872.1"/>
    <property type="molecule type" value="Genomic_DNA"/>
</dbReference>
<keyword evidence="3" id="KW-1185">Reference proteome</keyword>
<sequence length="140" mass="15360">MSAYAAHNIYPSSTNIQSAKEKKDNFRTSGSTSRNSAKTLRRNLQSLLCSDPNPNQHHPESNTPSFTPYKQNLKIQSPQPQVLQPKTTPSGMPNFPYPNPATRSPNPMHSISIHHVDTATLSNPCTQLALTGRRAVIAGK</sequence>
<evidence type="ECO:0000313" key="3">
    <source>
        <dbReference type="Proteomes" id="UP000247810"/>
    </source>
</evidence>
<reference evidence="2 3" key="1">
    <citation type="submission" date="2018-02" db="EMBL/GenBank/DDBJ databases">
        <title>The genomes of Aspergillus section Nigri reveals drivers in fungal speciation.</title>
        <authorList>
            <consortium name="DOE Joint Genome Institute"/>
            <person name="Vesth T.C."/>
            <person name="Nybo J."/>
            <person name="Theobald S."/>
            <person name="Brandl J."/>
            <person name="Frisvad J.C."/>
            <person name="Nielsen K.F."/>
            <person name="Lyhne E.K."/>
            <person name="Kogle M.E."/>
            <person name="Kuo A."/>
            <person name="Riley R."/>
            <person name="Clum A."/>
            <person name="Nolan M."/>
            <person name="Lipzen A."/>
            <person name="Salamov A."/>
            <person name="Henrissat B."/>
            <person name="Wiebenga A."/>
            <person name="De vries R.P."/>
            <person name="Grigoriev I.V."/>
            <person name="Mortensen U.H."/>
            <person name="Andersen M.R."/>
            <person name="Baker S.E."/>
        </authorList>
    </citation>
    <scope>NUCLEOTIDE SEQUENCE [LARGE SCALE GENOMIC DNA]</scope>
    <source>
        <strain evidence="2 3">CBS 707.79</strain>
    </source>
</reference>
<dbReference type="AlphaFoldDB" id="A0A319F0C5"/>
<dbReference type="VEuPathDB" id="FungiDB:BO71DRAFT_395847"/>
<evidence type="ECO:0000256" key="1">
    <source>
        <dbReference type="SAM" id="MobiDB-lite"/>
    </source>
</evidence>
<gene>
    <name evidence="2" type="ORF">BO71DRAFT_395847</name>
</gene>
<feature type="region of interest" description="Disordered" evidence="1">
    <location>
        <begin position="1"/>
        <end position="104"/>
    </location>
</feature>
<dbReference type="Proteomes" id="UP000247810">
    <property type="component" value="Unassembled WGS sequence"/>
</dbReference>
<accession>A0A319F0C5</accession>
<organism evidence="2 3">
    <name type="scientific">Aspergillus ellipticus CBS 707.79</name>
    <dbReference type="NCBI Taxonomy" id="1448320"/>
    <lineage>
        <taxon>Eukaryota</taxon>
        <taxon>Fungi</taxon>
        <taxon>Dikarya</taxon>
        <taxon>Ascomycota</taxon>
        <taxon>Pezizomycotina</taxon>
        <taxon>Eurotiomycetes</taxon>
        <taxon>Eurotiomycetidae</taxon>
        <taxon>Eurotiales</taxon>
        <taxon>Aspergillaceae</taxon>
        <taxon>Aspergillus</taxon>
        <taxon>Aspergillus subgen. Circumdati</taxon>
    </lineage>
</organism>
<proteinExistence type="predicted"/>
<protein>
    <submittedName>
        <fullName evidence="2">Uncharacterized protein</fullName>
    </submittedName>
</protein>
<evidence type="ECO:0000313" key="2">
    <source>
        <dbReference type="EMBL" id="PYH97872.1"/>
    </source>
</evidence>